<name>A0A9W6BQJ1_9CHLO</name>
<dbReference type="InterPro" id="IPR023214">
    <property type="entry name" value="HAD_sf"/>
</dbReference>
<gene>
    <name evidence="1" type="primary">PLEST009959</name>
    <name evidence="1" type="ORF">PLESTB_001024300</name>
</gene>
<accession>A0A9W6BQJ1</accession>
<evidence type="ECO:0000313" key="2">
    <source>
        <dbReference type="Proteomes" id="UP001165080"/>
    </source>
</evidence>
<dbReference type="Gene3D" id="1.10.150.240">
    <property type="entry name" value="Putative phosphatase, domain 2"/>
    <property type="match status" value="1"/>
</dbReference>
<dbReference type="EMBL" id="BRXU01000014">
    <property type="protein sequence ID" value="GLC55746.1"/>
    <property type="molecule type" value="Genomic_DNA"/>
</dbReference>
<comment type="caution">
    <text evidence="1">The sequence shown here is derived from an EMBL/GenBank/DDBJ whole genome shotgun (WGS) entry which is preliminary data.</text>
</comment>
<keyword evidence="2" id="KW-1185">Reference proteome</keyword>
<dbReference type="SFLD" id="SFLDG01129">
    <property type="entry name" value="C1.5:_HAD__Beta-PGM__Phosphata"/>
    <property type="match status" value="1"/>
</dbReference>
<dbReference type="PANTHER" id="PTHR43481">
    <property type="entry name" value="FRUCTOSE-1-PHOSPHATE PHOSPHATASE"/>
    <property type="match status" value="1"/>
</dbReference>
<dbReference type="Gene3D" id="3.40.50.1000">
    <property type="entry name" value="HAD superfamily/HAD-like"/>
    <property type="match status" value="1"/>
</dbReference>
<evidence type="ECO:0000313" key="1">
    <source>
        <dbReference type="EMBL" id="GLC55746.1"/>
    </source>
</evidence>
<dbReference type="SFLD" id="SFLDS00003">
    <property type="entry name" value="Haloacid_Dehalogenase"/>
    <property type="match status" value="1"/>
</dbReference>
<dbReference type="GO" id="GO:0050308">
    <property type="term" value="F:sugar-phosphatase activity"/>
    <property type="evidence" value="ECO:0007669"/>
    <property type="project" value="TreeGrafter"/>
</dbReference>
<dbReference type="OrthoDB" id="40579at2759"/>
<dbReference type="NCBIfam" id="TIGR01509">
    <property type="entry name" value="HAD-SF-IA-v3"/>
    <property type="match status" value="1"/>
</dbReference>
<dbReference type="Proteomes" id="UP001165080">
    <property type="component" value="Unassembled WGS sequence"/>
</dbReference>
<dbReference type="InterPro" id="IPR036412">
    <property type="entry name" value="HAD-like_sf"/>
</dbReference>
<dbReference type="InterPro" id="IPR051806">
    <property type="entry name" value="HAD-like_SPP"/>
</dbReference>
<sequence length="238" mass="24933">MPTASTNTDLAPPDEAVAMPCGQSGSAPAAVVPPHLLPADAKALVFDCDGTLLDSMGIHYEAWKNTASRFGITITAAAMVELAGKPVNELLDILADRSGVTVTAELRHEFFTTKSKYYLEHAREVKVIDSVIDIVRAGAARGLPMAVASGGTRKHVMEGLSSTGLLLLFSAVVCGEDVPNGKPAPDAFLRAAEQLGVEPGGCVGYEDAALGMQAIRNAGYLLAVDVTQMPDYPHLTDD</sequence>
<protein>
    <submittedName>
        <fullName evidence="1">Uncharacterized protein</fullName>
    </submittedName>
</protein>
<organism evidence="1 2">
    <name type="scientific">Pleodorina starrii</name>
    <dbReference type="NCBI Taxonomy" id="330485"/>
    <lineage>
        <taxon>Eukaryota</taxon>
        <taxon>Viridiplantae</taxon>
        <taxon>Chlorophyta</taxon>
        <taxon>core chlorophytes</taxon>
        <taxon>Chlorophyceae</taxon>
        <taxon>CS clade</taxon>
        <taxon>Chlamydomonadales</taxon>
        <taxon>Volvocaceae</taxon>
        <taxon>Pleodorina</taxon>
    </lineage>
</organism>
<dbReference type="InterPro" id="IPR006439">
    <property type="entry name" value="HAD-SF_hydro_IA"/>
</dbReference>
<dbReference type="CDD" id="cd07505">
    <property type="entry name" value="HAD_BPGM-like"/>
    <property type="match status" value="1"/>
</dbReference>
<dbReference type="PANTHER" id="PTHR43481:SF4">
    <property type="entry name" value="GLYCEROL-1-PHOSPHATE PHOSPHOHYDROLASE 1-RELATED"/>
    <property type="match status" value="1"/>
</dbReference>
<proteinExistence type="predicted"/>
<dbReference type="SUPFAM" id="SSF56784">
    <property type="entry name" value="HAD-like"/>
    <property type="match status" value="1"/>
</dbReference>
<dbReference type="AlphaFoldDB" id="A0A9W6BQJ1"/>
<dbReference type="Pfam" id="PF00702">
    <property type="entry name" value="Hydrolase"/>
    <property type="match status" value="1"/>
</dbReference>
<dbReference type="InterPro" id="IPR023198">
    <property type="entry name" value="PGP-like_dom2"/>
</dbReference>
<reference evidence="1 2" key="1">
    <citation type="journal article" date="2023" name="Commun. Biol.">
        <title>Reorganization of the ancestral sex-determining regions during the evolution of trioecy in Pleodorina starrii.</title>
        <authorList>
            <person name="Takahashi K."/>
            <person name="Suzuki S."/>
            <person name="Kawai-Toyooka H."/>
            <person name="Yamamoto K."/>
            <person name="Hamaji T."/>
            <person name="Ootsuki R."/>
            <person name="Yamaguchi H."/>
            <person name="Kawachi M."/>
            <person name="Higashiyama T."/>
            <person name="Nozaki H."/>
        </authorList>
    </citation>
    <scope>NUCLEOTIDE SEQUENCE [LARGE SCALE GENOMIC DNA]</scope>
    <source>
        <strain evidence="1 2">NIES-4479</strain>
    </source>
</reference>